<dbReference type="Pfam" id="PF17197">
    <property type="entry name" value="DUF5134"/>
    <property type="match status" value="1"/>
</dbReference>
<gene>
    <name evidence="2" type="ORF">ACFP4F_23480</name>
</gene>
<comment type="caution">
    <text evidence="2">The sequence shown here is derived from an EMBL/GenBank/DDBJ whole genome shotgun (WGS) entry which is preliminary data.</text>
</comment>
<dbReference type="InterPro" id="IPR033458">
    <property type="entry name" value="DUF5134"/>
</dbReference>
<feature type="transmembrane region" description="Helical" evidence="1">
    <location>
        <begin position="116"/>
        <end position="137"/>
    </location>
</feature>
<proteinExistence type="predicted"/>
<dbReference type="EMBL" id="JBHSPX010000007">
    <property type="protein sequence ID" value="MFC6065485.1"/>
    <property type="molecule type" value="Genomic_DNA"/>
</dbReference>
<organism evidence="2 3">
    <name type="scientific">Streptomyces ochraceiscleroticus</name>
    <dbReference type="NCBI Taxonomy" id="47761"/>
    <lineage>
        <taxon>Bacteria</taxon>
        <taxon>Bacillati</taxon>
        <taxon>Actinomycetota</taxon>
        <taxon>Actinomycetes</taxon>
        <taxon>Kitasatosporales</taxon>
        <taxon>Streptomycetaceae</taxon>
        <taxon>Streptomyces</taxon>
    </lineage>
</organism>
<sequence length="185" mass="18704">MHGPTMVGWLLVTLCSAASAYCLMRSRAGAERDPARRGQARGEGLMALGMAAMALPAAVVPMPGWSAWAFVAVFGATGLWALAARHRHHAVGSLAMVYMALVMTTAQAGAGPAGHAGHGGAGGIPVLTGLLLAYFAVHAVASGIRLIPAPAVVPAGGLPAVPRPELLSACRTAMSVGMFTMLLTV</sequence>
<dbReference type="Proteomes" id="UP001596139">
    <property type="component" value="Unassembled WGS sequence"/>
</dbReference>
<feature type="transmembrane region" description="Helical" evidence="1">
    <location>
        <begin position="44"/>
        <end position="59"/>
    </location>
</feature>
<evidence type="ECO:0000256" key="1">
    <source>
        <dbReference type="SAM" id="Phobius"/>
    </source>
</evidence>
<keyword evidence="1" id="KW-0472">Membrane</keyword>
<keyword evidence="1" id="KW-1133">Transmembrane helix</keyword>
<dbReference type="RefSeq" id="WP_031059320.1">
    <property type="nucleotide sequence ID" value="NZ_JBHSPX010000007.1"/>
</dbReference>
<feature type="transmembrane region" description="Helical" evidence="1">
    <location>
        <begin position="90"/>
        <end position="110"/>
    </location>
</feature>
<feature type="transmembrane region" description="Helical" evidence="1">
    <location>
        <begin position="6"/>
        <end position="24"/>
    </location>
</feature>
<evidence type="ECO:0000313" key="2">
    <source>
        <dbReference type="EMBL" id="MFC6065485.1"/>
    </source>
</evidence>
<keyword evidence="3" id="KW-1185">Reference proteome</keyword>
<accession>A0ABW1MP20</accession>
<reference evidence="3" key="1">
    <citation type="journal article" date="2019" name="Int. J. Syst. Evol. Microbiol.">
        <title>The Global Catalogue of Microorganisms (GCM) 10K type strain sequencing project: providing services to taxonomists for standard genome sequencing and annotation.</title>
        <authorList>
            <consortium name="The Broad Institute Genomics Platform"/>
            <consortium name="The Broad Institute Genome Sequencing Center for Infectious Disease"/>
            <person name="Wu L."/>
            <person name="Ma J."/>
        </authorList>
    </citation>
    <scope>NUCLEOTIDE SEQUENCE [LARGE SCALE GENOMIC DNA]</scope>
    <source>
        <strain evidence="3">CGMCC 1.15180</strain>
    </source>
</reference>
<protein>
    <submittedName>
        <fullName evidence="2">DUF5134 domain-containing protein</fullName>
    </submittedName>
</protein>
<keyword evidence="1" id="KW-0812">Transmembrane</keyword>
<evidence type="ECO:0000313" key="3">
    <source>
        <dbReference type="Proteomes" id="UP001596139"/>
    </source>
</evidence>
<name>A0ABW1MP20_9ACTN</name>
<feature type="transmembrane region" description="Helical" evidence="1">
    <location>
        <begin position="65"/>
        <end position="83"/>
    </location>
</feature>